<reference evidence="3 4" key="1">
    <citation type="journal article" date="2015" name="Genome Announc.">
        <title>Expanding the biotechnology potential of lactobacilli through comparative genomics of 213 strains and associated genera.</title>
        <authorList>
            <person name="Sun Z."/>
            <person name="Harris H.M."/>
            <person name="McCann A."/>
            <person name="Guo C."/>
            <person name="Argimon S."/>
            <person name="Zhang W."/>
            <person name="Yang X."/>
            <person name="Jeffery I.B."/>
            <person name="Cooney J.C."/>
            <person name="Kagawa T.F."/>
            <person name="Liu W."/>
            <person name="Song Y."/>
            <person name="Salvetti E."/>
            <person name="Wrobel A."/>
            <person name="Rasinkangas P."/>
            <person name="Parkhill J."/>
            <person name="Rea M.C."/>
            <person name="O'Sullivan O."/>
            <person name="Ritari J."/>
            <person name="Douillard F.P."/>
            <person name="Paul Ross R."/>
            <person name="Yang R."/>
            <person name="Briner A.E."/>
            <person name="Felis G.E."/>
            <person name="de Vos W.M."/>
            <person name="Barrangou R."/>
            <person name="Klaenhammer T.R."/>
            <person name="Caufield P.W."/>
            <person name="Cui Y."/>
            <person name="Zhang H."/>
            <person name="O'Toole P.W."/>
        </authorList>
    </citation>
    <scope>NUCLEOTIDE SEQUENCE [LARGE SCALE GENOMIC DNA]</scope>
    <source>
        <strain evidence="3 4">DSM 20653</strain>
    </source>
</reference>
<evidence type="ECO:0000256" key="2">
    <source>
        <dbReference type="ARBA" id="ARBA00022729"/>
    </source>
</evidence>
<dbReference type="PATRIC" id="fig|1423820.4.peg.1336"/>
<dbReference type="Proteomes" id="UP000051291">
    <property type="component" value="Unassembled WGS sequence"/>
</dbReference>
<sequence length="324" mass="36241">MFYYNKTDEFEKRGILMKRIKKVLLSLLVILGLVTLTAASSVHADSDYTPKHLTVEFVPSSNAQKMSARVKPLAKLLEQQLHIPVTVTVSTNYNTIVEAMGSKKVDVGFLPPDAYVQAHKQYGVKVLLQAQRFGYKEPDDQPTNQLVNYYRAQIVVRKGSGIKNLKDLKGKKIAVQDTTSSSGWVFPVACMEEHGININKDHIQTVQVKGYDQAVMSVYNGNTDAAFIFQGARNLVKKDAPDVMKKVVSIYTTPKIPNDTISVRGDMSPAFQKKLIKAFQNIAKSKKGHAIISSVYQHEGYVPAKDSDFNTVRKYDKIVQKINQ</sequence>
<keyword evidence="4" id="KW-1185">Reference proteome</keyword>
<name>A0A0R1ZKX5_9LACO</name>
<protein>
    <submittedName>
        <fullName evidence="3">Phosphate phosphonate ABC transporter periplasmic protein</fullName>
    </submittedName>
</protein>
<accession>A0A0R1ZKX5</accession>
<evidence type="ECO:0000313" key="4">
    <source>
        <dbReference type="Proteomes" id="UP000051291"/>
    </source>
</evidence>
<evidence type="ECO:0000313" key="3">
    <source>
        <dbReference type="EMBL" id="KRM51500.1"/>
    </source>
</evidence>
<organism evidence="3 4">
    <name type="scientific">Ligilactobacillus araffinosus DSM 20653</name>
    <dbReference type="NCBI Taxonomy" id="1423820"/>
    <lineage>
        <taxon>Bacteria</taxon>
        <taxon>Bacillati</taxon>
        <taxon>Bacillota</taxon>
        <taxon>Bacilli</taxon>
        <taxon>Lactobacillales</taxon>
        <taxon>Lactobacillaceae</taxon>
        <taxon>Ligilactobacillus</taxon>
    </lineage>
</organism>
<dbReference type="Pfam" id="PF12974">
    <property type="entry name" value="Phosphonate-bd"/>
    <property type="match status" value="1"/>
</dbReference>
<proteinExistence type="inferred from homology"/>
<dbReference type="InterPro" id="IPR005770">
    <property type="entry name" value="PhnD"/>
</dbReference>
<dbReference type="STRING" id="1423820.FC64_GL001310"/>
<dbReference type="SUPFAM" id="SSF53850">
    <property type="entry name" value="Periplasmic binding protein-like II"/>
    <property type="match status" value="1"/>
</dbReference>
<dbReference type="EMBL" id="AYYZ01000030">
    <property type="protein sequence ID" value="KRM51500.1"/>
    <property type="molecule type" value="Genomic_DNA"/>
</dbReference>
<dbReference type="GO" id="GO:0055085">
    <property type="term" value="P:transmembrane transport"/>
    <property type="evidence" value="ECO:0007669"/>
    <property type="project" value="InterPro"/>
</dbReference>
<dbReference type="Gene3D" id="3.40.190.10">
    <property type="entry name" value="Periplasmic binding protein-like II"/>
    <property type="match status" value="2"/>
</dbReference>
<dbReference type="NCBIfam" id="TIGR01098">
    <property type="entry name" value="3A0109s03R"/>
    <property type="match status" value="1"/>
</dbReference>
<dbReference type="AlphaFoldDB" id="A0A0R1ZKX5"/>
<dbReference type="PANTHER" id="PTHR35841">
    <property type="entry name" value="PHOSPHONATES-BINDING PERIPLASMIC PROTEIN"/>
    <property type="match status" value="1"/>
</dbReference>
<dbReference type="CDD" id="cd01071">
    <property type="entry name" value="PBP2_PhnD_like"/>
    <property type="match status" value="1"/>
</dbReference>
<gene>
    <name evidence="3" type="ORF">FC64_GL001310</name>
</gene>
<dbReference type="GO" id="GO:0043190">
    <property type="term" value="C:ATP-binding cassette (ABC) transporter complex"/>
    <property type="evidence" value="ECO:0007669"/>
    <property type="project" value="InterPro"/>
</dbReference>
<dbReference type="PANTHER" id="PTHR35841:SF1">
    <property type="entry name" value="PHOSPHONATES-BINDING PERIPLASMIC PROTEIN"/>
    <property type="match status" value="1"/>
</dbReference>
<comment type="caution">
    <text evidence="3">The sequence shown here is derived from an EMBL/GenBank/DDBJ whole genome shotgun (WGS) entry which is preliminary data.</text>
</comment>
<comment type="similarity">
    <text evidence="1">Belongs to the phosphate/phosphite/phosphonate binding protein family.</text>
</comment>
<evidence type="ECO:0000256" key="1">
    <source>
        <dbReference type="ARBA" id="ARBA00007162"/>
    </source>
</evidence>
<keyword evidence="2" id="KW-0732">Signal</keyword>